<evidence type="ECO:0000256" key="4">
    <source>
        <dbReference type="SAM" id="MobiDB-lite"/>
    </source>
</evidence>
<evidence type="ECO:0000259" key="6">
    <source>
        <dbReference type="PROSITE" id="PS51741"/>
    </source>
</evidence>
<dbReference type="Pfam" id="PF00611">
    <property type="entry name" value="FCH"/>
    <property type="match status" value="1"/>
</dbReference>
<feature type="compositionally biased region" description="Low complexity" evidence="4">
    <location>
        <begin position="791"/>
        <end position="806"/>
    </location>
</feature>
<dbReference type="InterPro" id="IPR000198">
    <property type="entry name" value="RhoGAP_dom"/>
</dbReference>
<dbReference type="FunFam" id="1.20.1270.60:FF:000107">
    <property type="entry name" value="Slit-Robo GAP homolog"/>
    <property type="match status" value="1"/>
</dbReference>
<dbReference type="Proteomes" id="UP000835052">
    <property type="component" value="Unassembled WGS sequence"/>
</dbReference>
<proteinExistence type="predicted"/>
<dbReference type="AlphaFoldDB" id="A0A8S1HBT4"/>
<dbReference type="SUPFAM" id="SSF48350">
    <property type="entry name" value="GTPase activation domain, GAP"/>
    <property type="match status" value="1"/>
</dbReference>
<dbReference type="InterPro" id="IPR031160">
    <property type="entry name" value="F_BAR_dom"/>
</dbReference>
<feature type="compositionally biased region" description="Low complexity" evidence="4">
    <location>
        <begin position="1023"/>
        <end position="1033"/>
    </location>
</feature>
<evidence type="ECO:0000256" key="2">
    <source>
        <dbReference type="PROSITE-ProRule" id="PRU01077"/>
    </source>
</evidence>
<sequence length="1110" mass="125406">MSKKATQAKQEKAILHEFESACKEFRAKMGDQLKCLGDRTDVQVASLSELQEFFRRRGELEAEHAGRLEKLAKGIAQKHKTERGRREAWSQHTSCTVWQTLVDQTKDEAKKRNNLAELFSKKITASIESRCEDLVKLSKRCREIGSYSHNELNRVLNELHTAMKTYQLCYAEYSGVERKKRAAEDDKRRYEDANPQRFETSRKHKQLTKYLKKREEKYESVRVKCTKARNEYLLCVKAANAALHRFFAQDLSYIIDCMDLGMDFWLRTMLEQVIDERKRVAHAEMDALAELGTLRSSVDSKADKQRFFEANHNLFMLPKQFEFRPQLGDDICEVSAEQTLSQDLMQRQWQIEKRLDNLRFETDEVWKTLEASEKQILTLYSNGSDEDMAKSRESLLVTYQYYMKKFEVFLLNGNLIERLEARSHAIGEALERHGHDVTKASELRGQCNNGPSTNGLLGGANPSTATLSNDVKRRAKRIGRVMGDDNRPRPKLFGGSLDEYVEATGEPIPLLVVSAVRYLSRFSLRNQGLFRVSGSQSEINRFKDSYERGEDVFADLVDGSESNSVAGVLKLYLRELREPIFPIFLFEQFCNCAQATTPAEFICQTRELVSKLPLSHVLLLRFLFSFLSHLCEFADENMMEPPSMAICFGPTLLPIPEGKDQVFYQNYVNKLVQYLIIHADEVFPRDLAGPVYDKYALQVPNDAEELGYIEDGEPMSDDEENHGHLINDGKAQQLGLLRADANHNHHQNGVQSMLDSTYDTDMTSSSTAMIAMNEQPTSSHSSPRDRNDLDSQPPSVSSRSSNRSSNLDNYFRRMSEDTNGVSSVKVEMQHRLANELSAMFKHDRTSPAMAILRHSNAAPLWESNEAVHEERDYVSPPALISAQLASTSSDRFLRTSSKPVAPSNDYHEIDALEDVVAMTTDHDRFGKYSSGRDLYAPIQPRATTMPPVTATVSQSSIASSSNSVAGTTYGVRMVGKPSLRDQLQMIRKEKCNGREDGKIFATNEPNFGRKTSQDTIVLDARGSIDSSNSGNSDLIRKMPFDGNKKGSVDQLTTSSESPSPTLPPAISATSDHINILRNNDQPDVISSSKPRAISPTLEEMVAVFNATRLD</sequence>
<protein>
    <recommendedName>
        <fullName evidence="9">Rho-GAP domain-containing protein</fullName>
    </recommendedName>
</protein>
<dbReference type="EMBL" id="CAJGYM010000024">
    <property type="protein sequence ID" value="CAD6191878.1"/>
    <property type="molecule type" value="Genomic_DNA"/>
</dbReference>
<dbReference type="SMART" id="SM00055">
    <property type="entry name" value="FCH"/>
    <property type="match status" value="1"/>
</dbReference>
<dbReference type="Pfam" id="PF00620">
    <property type="entry name" value="RhoGAP"/>
    <property type="match status" value="1"/>
</dbReference>
<feature type="domain" description="F-BAR" evidence="6">
    <location>
        <begin position="19"/>
        <end position="303"/>
    </location>
</feature>
<dbReference type="PANTHER" id="PTHR14166">
    <property type="entry name" value="SLIT-ROBO RHO GTPASE ACTIVATING PROTEIN"/>
    <property type="match status" value="1"/>
</dbReference>
<dbReference type="InterPro" id="IPR001060">
    <property type="entry name" value="FCH_dom"/>
</dbReference>
<dbReference type="SMART" id="SM00324">
    <property type="entry name" value="RhoGAP"/>
    <property type="match status" value="1"/>
</dbReference>
<feature type="compositionally biased region" description="Basic and acidic residues" evidence="4">
    <location>
        <begin position="1034"/>
        <end position="1047"/>
    </location>
</feature>
<feature type="domain" description="Rho-GAP" evidence="5">
    <location>
        <begin position="495"/>
        <end position="683"/>
    </location>
</feature>
<feature type="coiled-coil region" evidence="3">
    <location>
        <begin position="173"/>
        <end position="231"/>
    </location>
</feature>
<evidence type="ECO:0000313" key="8">
    <source>
        <dbReference type="Proteomes" id="UP000835052"/>
    </source>
</evidence>
<evidence type="ECO:0008006" key="9">
    <source>
        <dbReference type="Google" id="ProtNLM"/>
    </source>
</evidence>
<evidence type="ECO:0000259" key="5">
    <source>
        <dbReference type="PROSITE" id="PS50238"/>
    </source>
</evidence>
<evidence type="ECO:0000256" key="3">
    <source>
        <dbReference type="SAM" id="Coils"/>
    </source>
</evidence>
<dbReference type="PROSITE" id="PS51741">
    <property type="entry name" value="F_BAR"/>
    <property type="match status" value="1"/>
</dbReference>
<evidence type="ECO:0000256" key="1">
    <source>
        <dbReference type="ARBA" id="ARBA00023054"/>
    </source>
</evidence>
<dbReference type="InterPro" id="IPR008936">
    <property type="entry name" value="Rho_GTPase_activation_prot"/>
</dbReference>
<gene>
    <name evidence="7" type="ORF">CAUJ_LOCUS7797</name>
</gene>
<dbReference type="PROSITE" id="PS50238">
    <property type="entry name" value="RHOGAP"/>
    <property type="match status" value="1"/>
</dbReference>
<dbReference type="Gene3D" id="1.10.555.10">
    <property type="entry name" value="Rho GTPase activation protein"/>
    <property type="match status" value="1"/>
</dbReference>
<feature type="region of interest" description="Disordered" evidence="4">
    <location>
        <begin position="773"/>
        <end position="808"/>
    </location>
</feature>
<organism evidence="7 8">
    <name type="scientific">Caenorhabditis auriculariae</name>
    <dbReference type="NCBI Taxonomy" id="2777116"/>
    <lineage>
        <taxon>Eukaryota</taxon>
        <taxon>Metazoa</taxon>
        <taxon>Ecdysozoa</taxon>
        <taxon>Nematoda</taxon>
        <taxon>Chromadorea</taxon>
        <taxon>Rhabditida</taxon>
        <taxon>Rhabditina</taxon>
        <taxon>Rhabditomorpha</taxon>
        <taxon>Rhabditoidea</taxon>
        <taxon>Rhabditidae</taxon>
        <taxon>Peloderinae</taxon>
        <taxon>Caenorhabditis</taxon>
    </lineage>
</organism>
<dbReference type="SUPFAM" id="SSF103657">
    <property type="entry name" value="BAR/IMD domain-like"/>
    <property type="match status" value="1"/>
</dbReference>
<dbReference type="GO" id="GO:0007165">
    <property type="term" value="P:signal transduction"/>
    <property type="evidence" value="ECO:0007669"/>
    <property type="project" value="InterPro"/>
</dbReference>
<comment type="caution">
    <text evidence="7">The sequence shown here is derived from an EMBL/GenBank/DDBJ whole genome shotgun (WGS) entry which is preliminary data.</text>
</comment>
<keyword evidence="8" id="KW-1185">Reference proteome</keyword>
<evidence type="ECO:0000313" key="7">
    <source>
        <dbReference type="EMBL" id="CAD6191878.1"/>
    </source>
</evidence>
<accession>A0A8S1HBT4</accession>
<feature type="region of interest" description="Disordered" evidence="4">
    <location>
        <begin position="1021"/>
        <end position="1067"/>
    </location>
</feature>
<keyword evidence="1 2" id="KW-0175">Coiled coil</keyword>
<dbReference type="InterPro" id="IPR051627">
    <property type="entry name" value="SLIT-ROBO_RhoGAP"/>
</dbReference>
<name>A0A8S1HBT4_9PELO</name>
<dbReference type="Gene3D" id="1.20.1270.60">
    <property type="entry name" value="Arfaptin homology (AH) domain/BAR domain"/>
    <property type="match status" value="1"/>
</dbReference>
<reference evidence="7" key="1">
    <citation type="submission" date="2020-10" db="EMBL/GenBank/DDBJ databases">
        <authorList>
            <person name="Kikuchi T."/>
        </authorList>
    </citation>
    <scope>NUCLEOTIDE SEQUENCE</scope>
    <source>
        <strain evidence="7">NKZ352</strain>
    </source>
</reference>
<dbReference type="InterPro" id="IPR027267">
    <property type="entry name" value="AH/BAR_dom_sf"/>
</dbReference>
<dbReference type="CDD" id="cd07656">
    <property type="entry name" value="F-BAR_srGAP"/>
    <property type="match status" value="1"/>
</dbReference>
<dbReference type="OrthoDB" id="5981864at2759"/>